<feature type="domain" description="Zn(2)-C6 fungal-type" evidence="8">
    <location>
        <begin position="36"/>
        <end position="64"/>
    </location>
</feature>
<feature type="compositionally biased region" description="Low complexity" evidence="7">
    <location>
        <begin position="572"/>
        <end position="584"/>
    </location>
</feature>
<dbReference type="GO" id="GO:0000981">
    <property type="term" value="F:DNA-binding transcription factor activity, RNA polymerase II-specific"/>
    <property type="evidence" value="ECO:0007669"/>
    <property type="project" value="InterPro"/>
</dbReference>
<dbReference type="InterPro" id="IPR036864">
    <property type="entry name" value="Zn2-C6_fun-type_DNA-bd_sf"/>
</dbReference>
<dbReference type="GO" id="GO:0003677">
    <property type="term" value="F:DNA binding"/>
    <property type="evidence" value="ECO:0007669"/>
    <property type="project" value="UniProtKB-KW"/>
</dbReference>
<feature type="region of interest" description="Disordered" evidence="7">
    <location>
        <begin position="418"/>
        <end position="442"/>
    </location>
</feature>
<dbReference type="HOGENOM" id="CLU_011409_12_0_1"/>
<evidence type="ECO:0000256" key="3">
    <source>
        <dbReference type="ARBA" id="ARBA00023015"/>
    </source>
</evidence>
<sequence length="964" mass="104171">MQSHEDDDDEPMDTTSSPSLLQPPSGRKGSKKVRSGCITCKIRKVKCDEAKPYCTRCTRTGRKCDGYLDAAALAIRRRRRRRSTHPDTSQDESTQSTPQLDTDQQYLAGLSAAGQRRGKTASSKTSLSSSPSVSAWATSAQEKHAFDFFQNTTAPCLAGDLDAVFWRVLVLQVCHSEPAVRHAVLAISSLHEVFLRPSPSKTASVPPSDASRVHEFALQQYNKAIAHLLDDMKRDKTSSEEDGGDDDGDDDNDDDSNDNAEDYGSRFQDASQDIAGPGLQRPVAPLMTCILFLCIEVMQGKDKEALLHLEQGRHILSQLGGGRAAADNGQRKSTRPKRSRLAGNSAEMAVVRQHLVPLYTRLSLTSFLFGGYPVPIPRSLKSAHSTSTMPDTFASIHDLRTSVHDFLDAVLRFTGRARPSKYPRRTASPSPTPSATSFSPSPSPASAASANYATLCPGSATSTLAWSSSTSTFMNTLEFEQKTLAAQLRRLRIALSLFRINKPPMFSAPSDATPVQINSNAITLALLQIHLCVAEIWLATATTRAEAAFDAYVETFSTVVSLAATILDAERQQQQQQQQQQQSQHHNHKQDAASTTPLPSTNVFTLETHIIPALYFVATKCRHGPVRRAALSMLSANAGRRENLWRADVLSAVAAHIVEIEEEPDRESCVKEEDGGNGDGYGNSTKRYHHHENSQYGFGLSHEPHEPTLGSGLHSVSNPWFATSQFINNDVPGIHSPDVQDWPGTVPAGSTESEIGLFSVLSTASTKNERGGSGAETSGGHRAWNSSGSIDSSFLADDLFYSRQVNLPAVHGSARSEAATLPALFLSPPTPTASGTAASAVAATKLWPHARSASGSSESDLQSASSASSPAMSPFNTKSEPPSPSPTFIRRELSESMPPSTDAPFDVPEHARVHVAMIGLEEATGRWLTFFRKPNGLDGAWDVRSEFVKTSPVDGKGRGSLSML</sequence>
<feature type="compositionally biased region" description="Polar residues" evidence="7">
    <location>
        <begin position="91"/>
        <end position="105"/>
    </location>
</feature>
<evidence type="ECO:0000256" key="2">
    <source>
        <dbReference type="ARBA" id="ARBA00022833"/>
    </source>
</evidence>
<feature type="compositionally biased region" description="Acidic residues" evidence="7">
    <location>
        <begin position="1"/>
        <end position="12"/>
    </location>
</feature>
<evidence type="ECO:0000313" key="10">
    <source>
        <dbReference type="Proteomes" id="UP000016923"/>
    </source>
</evidence>
<feature type="compositionally biased region" description="Low complexity" evidence="7">
    <location>
        <begin position="426"/>
        <end position="442"/>
    </location>
</feature>
<feature type="region of interest" description="Disordered" evidence="7">
    <location>
        <begin position="1"/>
        <end position="33"/>
    </location>
</feature>
<dbReference type="Pfam" id="PF11951">
    <property type="entry name" value="Fungal_trans_2"/>
    <property type="match status" value="1"/>
</dbReference>
<keyword evidence="2" id="KW-0862">Zinc</keyword>
<dbReference type="InterPro" id="IPR021858">
    <property type="entry name" value="Fun_TF"/>
</dbReference>
<dbReference type="AlphaFoldDB" id="S3CF71"/>
<keyword evidence="3" id="KW-0805">Transcription regulation</keyword>
<proteinExistence type="predicted"/>
<evidence type="ECO:0000256" key="4">
    <source>
        <dbReference type="ARBA" id="ARBA00023125"/>
    </source>
</evidence>
<dbReference type="OrthoDB" id="2593732at2759"/>
<feature type="compositionally biased region" description="Acidic residues" evidence="7">
    <location>
        <begin position="240"/>
        <end position="261"/>
    </location>
</feature>
<dbReference type="VEuPathDB" id="FungiDB:F503_00117"/>
<dbReference type="Pfam" id="PF00172">
    <property type="entry name" value="Zn_clus"/>
    <property type="match status" value="1"/>
</dbReference>
<dbReference type="PROSITE" id="PS50048">
    <property type="entry name" value="ZN2_CY6_FUNGAL_2"/>
    <property type="match status" value="1"/>
</dbReference>
<keyword evidence="6" id="KW-0539">Nucleus</keyword>
<feature type="region of interest" description="Disordered" evidence="7">
    <location>
        <begin position="764"/>
        <end position="784"/>
    </location>
</feature>
<dbReference type="eggNOG" id="ENOG502SQ3E">
    <property type="taxonomic scope" value="Eukaryota"/>
</dbReference>
<dbReference type="SMART" id="SM00066">
    <property type="entry name" value="GAL4"/>
    <property type="match status" value="1"/>
</dbReference>
<evidence type="ECO:0000256" key="5">
    <source>
        <dbReference type="ARBA" id="ARBA00023163"/>
    </source>
</evidence>
<dbReference type="STRING" id="1262450.S3CF71"/>
<gene>
    <name evidence="9" type="ORF">F503_00117</name>
</gene>
<dbReference type="CDD" id="cd00067">
    <property type="entry name" value="GAL4"/>
    <property type="match status" value="1"/>
</dbReference>
<feature type="compositionally biased region" description="Low complexity" evidence="7">
    <location>
        <begin position="16"/>
        <end position="25"/>
    </location>
</feature>
<name>S3CF71_OPHP1</name>
<dbReference type="GO" id="GO:0008270">
    <property type="term" value="F:zinc ion binding"/>
    <property type="evidence" value="ECO:0007669"/>
    <property type="project" value="InterPro"/>
</dbReference>
<accession>S3CF71</accession>
<feature type="region of interest" description="Disordered" evidence="7">
    <location>
        <begin position="851"/>
        <end position="905"/>
    </location>
</feature>
<dbReference type="Gene3D" id="4.10.240.10">
    <property type="entry name" value="Zn(2)-C6 fungal-type DNA-binding domain"/>
    <property type="match status" value="1"/>
</dbReference>
<keyword evidence="4" id="KW-0238">DNA-binding</keyword>
<feature type="compositionally biased region" description="Low complexity" evidence="7">
    <location>
        <begin position="120"/>
        <end position="132"/>
    </location>
</feature>
<evidence type="ECO:0000313" key="9">
    <source>
        <dbReference type="EMBL" id="EPE04963.1"/>
    </source>
</evidence>
<evidence type="ECO:0000256" key="1">
    <source>
        <dbReference type="ARBA" id="ARBA00022723"/>
    </source>
</evidence>
<dbReference type="InterPro" id="IPR001138">
    <property type="entry name" value="Zn2Cys6_DnaBD"/>
</dbReference>
<evidence type="ECO:0000256" key="6">
    <source>
        <dbReference type="ARBA" id="ARBA00023242"/>
    </source>
</evidence>
<keyword evidence="5" id="KW-0804">Transcription</keyword>
<protein>
    <submittedName>
        <fullName evidence="9">C6 zinc finger domain-containing protein</fullName>
    </submittedName>
</protein>
<feature type="region of interest" description="Disordered" evidence="7">
    <location>
        <begin position="571"/>
        <end position="599"/>
    </location>
</feature>
<feature type="region of interest" description="Disordered" evidence="7">
    <location>
        <begin position="234"/>
        <end position="264"/>
    </location>
</feature>
<feature type="region of interest" description="Disordered" evidence="7">
    <location>
        <begin position="319"/>
        <end position="343"/>
    </location>
</feature>
<feature type="compositionally biased region" description="Low complexity" evidence="7">
    <location>
        <begin position="852"/>
        <end position="873"/>
    </location>
</feature>
<organism evidence="9 10">
    <name type="scientific">Ophiostoma piceae (strain UAMH 11346)</name>
    <name type="common">Sap stain fungus</name>
    <dbReference type="NCBI Taxonomy" id="1262450"/>
    <lineage>
        <taxon>Eukaryota</taxon>
        <taxon>Fungi</taxon>
        <taxon>Dikarya</taxon>
        <taxon>Ascomycota</taxon>
        <taxon>Pezizomycotina</taxon>
        <taxon>Sordariomycetes</taxon>
        <taxon>Sordariomycetidae</taxon>
        <taxon>Ophiostomatales</taxon>
        <taxon>Ophiostomataceae</taxon>
        <taxon>Ophiostoma</taxon>
    </lineage>
</organism>
<evidence type="ECO:0000259" key="8">
    <source>
        <dbReference type="PROSITE" id="PS50048"/>
    </source>
</evidence>
<dbReference type="PANTHER" id="PTHR36206">
    <property type="entry name" value="ASPERCRYPTIN BIOSYNTHESIS CLUSTER-SPECIFIC TRANSCRIPTION REGULATOR ATNN-RELATED"/>
    <property type="match status" value="1"/>
</dbReference>
<dbReference type="SUPFAM" id="SSF57701">
    <property type="entry name" value="Zn2/Cys6 DNA-binding domain"/>
    <property type="match status" value="1"/>
</dbReference>
<reference evidence="9 10" key="1">
    <citation type="journal article" date="2013" name="BMC Genomics">
        <title>The genome and transcriptome of the pine saprophyte Ophiostoma piceae, and a comparison with the bark beetle-associated pine pathogen Grosmannia clavigera.</title>
        <authorList>
            <person name="Haridas S."/>
            <person name="Wang Y."/>
            <person name="Lim L."/>
            <person name="Massoumi Alamouti S."/>
            <person name="Jackman S."/>
            <person name="Docking R."/>
            <person name="Robertson G."/>
            <person name="Birol I."/>
            <person name="Bohlmann J."/>
            <person name="Breuil C."/>
        </authorList>
    </citation>
    <scope>NUCLEOTIDE SEQUENCE [LARGE SCALE GENOMIC DNA]</scope>
    <source>
        <strain evidence="9 10">UAMH 11346</strain>
    </source>
</reference>
<keyword evidence="1" id="KW-0479">Metal-binding</keyword>
<dbReference type="PROSITE" id="PS00463">
    <property type="entry name" value="ZN2_CY6_FUNGAL_1"/>
    <property type="match status" value="1"/>
</dbReference>
<feature type="region of interest" description="Disordered" evidence="7">
    <location>
        <begin position="75"/>
        <end position="132"/>
    </location>
</feature>
<dbReference type="Proteomes" id="UP000016923">
    <property type="component" value="Unassembled WGS sequence"/>
</dbReference>
<keyword evidence="10" id="KW-1185">Reference proteome</keyword>
<dbReference type="PANTHER" id="PTHR36206:SF16">
    <property type="entry name" value="TRANSCRIPTION FACTOR DOMAIN-CONTAINING PROTEIN-RELATED"/>
    <property type="match status" value="1"/>
</dbReference>
<dbReference type="InterPro" id="IPR052360">
    <property type="entry name" value="Transcr_Regulatory_Proteins"/>
</dbReference>
<dbReference type="EMBL" id="KE148158">
    <property type="protein sequence ID" value="EPE04963.1"/>
    <property type="molecule type" value="Genomic_DNA"/>
</dbReference>
<evidence type="ECO:0000256" key="7">
    <source>
        <dbReference type="SAM" id="MobiDB-lite"/>
    </source>
</evidence>